<comment type="cofactor">
    <cofactor evidence="8">
        <name>Zn(2+)</name>
        <dbReference type="ChEBI" id="CHEBI:29105"/>
    </cofactor>
    <text evidence="8">Binds 1 zinc ion per subunit.</text>
</comment>
<evidence type="ECO:0000256" key="1">
    <source>
        <dbReference type="ARBA" id="ARBA00022723"/>
    </source>
</evidence>
<evidence type="ECO:0000256" key="2">
    <source>
        <dbReference type="ARBA" id="ARBA00023002"/>
    </source>
</evidence>
<evidence type="ECO:0000256" key="4">
    <source>
        <dbReference type="ARBA" id="ARBA00037918"/>
    </source>
</evidence>
<feature type="binding site" evidence="10">
    <location>
        <begin position="95"/>
        <end position="99"/>
    </location>
    <ligand>
        <name>NAD(+)</name>
        <dbReference type="ChEBI" id="CHEBI:57540"/>
    </ligand>
</feature>
<feature type="domain" description="Alcohol dehydrogenase iron-type/glycerol dehydrogenase GldA" evidence="11">
    <location>
        <begin position="9"/>
        <end position="155"/>
    </location>
</feature>
<feature type="binding site" evidence="8">
    <location>
        <position position="172"/>
    </location>
    <ligand>
        <name>glycerol</name>
        <dbReference type="ChEBI" id="CHEBI:17754"/>
    </ligand>
</feature>
<dbReference type="NCBIfam" id="NF006941">
    <property type="entry name" value="PRK09423.1"/>
    <property type="match status" value="1"/>
</dbReference>
<feature type="binding site" evidence="8">
    <location>
        <position position="272"/>
    </location>
    <ligand>
        <name>glycerol</name>
        <dbReference type="ChEBI" id="CHEBI:17754"/>
    </ligand>
</feature>
<reference evidence="12" key="2">
    <citation type="submission" date="2021-08" db="EMBL/GenBank/DDBJ databases">
        <authorList>
            <person name="Tani A."/>
            <person name="Ola A."/>
            <person name="Ogura Y."/>
            <person name="Katsura K."/>
            <person name="Hayashi T."/>
        </authorList>
    </citation>
    <scope>NUCLEOTIDE SEQUENCE</scope>
    <source>
        <strain evidence="12">JCM 32048</strain>
    </source>
</reference>
<feature type="binding site" evidence="8">
    <location>
        <position position="255"/>
    </location>
    <ligand>
        <name>glycerol</name>
        <dbReference type="ChEBI" id="CHEBI:17754"/>
    </ligand>
</feature>
<dbReference type="Pfam" id="PF00465">
    <property type="entry name" value="Fe-ADH"/>
    <property type="match status" value="1"/>
</dbReference>
<dbReference type="PIRSF" id="PIRSF000112">
    <property type="entry name" value="Glycerol_dehydrogenase"/>
    <property type="match status" value="1"/>
</dbReference>
<feature type="binding site" evidence="10">
    <location>
        <position position="126"/>
    </location>
    <ligand>
        <name>NAD(+)</name>
        <dbReference type="ChEBI" id="CHEBI:57540"/>
    </ligand>
</feature>
<dbReference type="PANTHER" id="PTHR43616:SF5">
    <property type="entry name" value="GLYCEROL DEHYDROGENASE 1"/>
    <property type="match status" value="1"/>
</dbReference>
<dbReference type="Gene3D" id="1.20.1090.10">
    <property type="entry name" value="Dehydroquinate synthase-like - alpha domain"/>
    <property type="match status" value="1"/>
</dbReference>
<dbReference type="RefSeq" id="WP_238193249.1">
    <property type="nucleotide sequence ID" value="NZ_BPQJ01000050.1"/>
</dbReference>
<evidence type="ECO:0000256" key="6">
    <source>
        <dbReference type="ARBA" id="ARBA00040132"/>
    </source>
</evidence>
<dbReference type="CDD" id="cd08170">
    <property type="entry name" value="GlyDH"/>
    <property type="match status" value="1"/>
</dbReference>
<protein>
    <recommendedName>
        <fullName evidence="6">Glycerol dehydrogenase</fullName>
        <ecNumber evidence="5">1.1.1.6</ecNumber>
    </recommendedName>
</protein>
<comment type="catalytic activity">
    <reaction evidence="7">
        <text>glycerol + NAD(+) = dihydroxyacetone + NADH + H(+)</text>
        <dbReference type="Rhea" id="RHEA:13769"/>
        <dbReference type="ChEBI" id="CHEBI:15378"/>
        <dbReference type="ChEBI" id="CHEBI:16016"/>
        <dbReference type="ChEBI" id="CHEBI:17754"/>
        <dbReference type="ChEBI" id="CHEBI:57540"/>
        <dbReference type="ChEBI" id="CHEBI:57945"/>
        <dbReference type="EC" id="1.1.1.6"/>
    </reaction>
</comment>
<organism evidence="12 13">
    <name type="scientific">Methylobacterium frigidaeris</name>
    <dbReference type="NCBI Taxonomy" id="2038277"/>
    <lineage>
        <taxon>Bacteria</taxon>
        <taxon>Pseudomonadati</taxon>
        <taxon>Pseudomonadota</taxon>
        <taxon>Alphaproteobacteria</taxon>
        <taxon>Hyphomicrobiales</taxon>
        <taxon>Methylobacteriaceae</taxon>
        <taxon>Methylobacterium</taxon>
    </lineage>
</organism>
<accession>A0AA37HI27</accession>
<feature type="binding site" evidence="10">
    <location>
        <begin position="117"/>
        <end position="120"/>
    </location>
    <ligand>
        <name>NAD(+)</name>
        <dbReference type="ChEBI" id="CHEBI:57540"/>
    </ligand>
</feature>
<feature type="binding site" evidence="10">
    <location>
        <position position="132"/>
    </location>
    <ligand>
        <name>NAD(+)</name>
        <dbReference type="ChEBI" id="CHEBI:57540"/>
    </ligand>
</feature>
<dbReference type="EMBL" id="BPQJ01000050">
    <property type="protein sequence ID" value="GJD65931.1"/>
    <property type="molecule type" value="Genomic_DNA"/>
</dbReference>
<evidence type="ECO:0000313" key="13">
    <source>
        <dbReference type="Proteomes" id="UP001055286"/>
    </source>
</evidence>
<dbReference type="EC" id="1.1.1.6" evidence="5"/>
<feature type="binding site" evidence="10">
    <location>
        <position position="38"/>
    </location>
    <ligand>
        <name>NAD(+)</name>
        <dbReference type="ChEBI" id="CHEBI:57540"/>
    </ligand>
</feature>
<evidence type="ECO:0000259" key="11">
    <source>
        <dbReference type="Pfam" id="PF00465"/>
    </source>
</evidence>
<evidence type="ECO:0000256" key="10">
    <source>
        <dbReference type="PIRSR" id="PIRSR000112-3"/>
    </source>
</evidence>
<evidence type="ECO:0000256" key="8">
    <source>
        <dbReference type="PIRSR" id="PIRSR000112-1"/>
    </source>
</evidence>
<dbReference type="Proteomes" id="UP001055286">
    <property type="component" value="Unassembled WGS sequence"/>
</dbReference>
<evidence type="ECO:0000256" key="3">
    <source>
        <dbReference type="ARBA" id="ARBA00023027"/>
    </source>
</evidence>
<comment type="pathway">
    <text evidence="4">Polyol metabolism; glycerol fermentation; glycerone phosphate from glycerol (oxidative route): step 1/2.</text>
</comment>
<gene>
    <name evidence="12" type="primary">gldA</name>
    <name evidence="12" type="ORF">MPEAHAMD_6127</name>
</gene>
<evidence type="ECO:0000256" key="5">
    <source>
        <dbReference type="ARBA" id="ARBA00039147"/>
    </source>
</evidence>
<feature type="binding site" evidence="9">
    <location>
        <position position="122"/>
    </location>
    <ligand>
        <name>glycerol</name>
        <dbReference type="ChEBI" id="CHEBI:17754"/>
    </ligand>
</feature>
<dbReference type="InterPro" id="IPR016205">
    <property type="entry name" value="Glycerol_DH"/>
</dbReference>
<keyword evidence="8" id="KW-0862">Zinc</keyword>
<evidence type="ECO:0000313" key="12">
    <source>
        <dbReference type="EMBL" id="GJD65931.1"/>
    </source>
</evidence>
<comment type="caution">
    <text evidence="12">The sequence shown here is derived from an EMBL/GenBank/DDBJ whole genome shotgun (WGS) entry which is preliminary data.</text>
</comment>
<keyword evidence="1 8" id="KW-0479">Metal-binding</keyword>
<dbReference type="SUPFAM" id="SSF56796">
    <property type="entry name" value="Dehydroquinate synthase-like"/>
    <property type="match status" value="1"/>
</dbReference>
<evidence type="ECO:0000256" key="9">
    <source>
        <dbReference type="PIRSR" id="PIRSR000112-2"/>
    </source>
</evidence>
<dbReference type="Gene3D" id="3.40.50.1970">
    <property type="match status" value="1"/>
</dbReference>
<dbReference type="PANTHER" id="PTHR43616">
    <property type="entry name" value="GLYCEROL DEHYDROGENASE"/>
    <property type="match status" value="1"/>
</dbReference>
<keyword evidence="13" id="KW-1185">Reference proteome</keyword>
<sequence length="364" mass="37345">MSVRIFGAPPRYHQGPGAIHGIGGIARALAASACVIVDEGVRGIVAEPIAASLREAGVAARLVPFSGEITYAAIEAIVDGVRAEAPGLVIAAGGGKALDVGKGVAERLRVPVVTVPTIASNDAPTSATYAVYDDSHVMVAVDRMSRNPDAVVVDTALIARAPARFLRAGIGDAITKAFEARGCRAGTGMTPFGTRPLLTGAVIADAAYATLRAHAAAALAAVERQEVTEDVEATVEACILMSGLGFENGGLSLAHAMTRGLVKARGTKDVPHGEQVAYAVVVQRAVERHADSEILDLIGFLRGIGLPVRLADLGLDGASPEEIDGIARLTMTAPHIPNLPFPITADDVAAGMRRVEDLAARGAA</sequence>
<evidence type="ECO:0000256" key="7">
    <source>
        <dbReference type="ARBA" id="ARBA00049006"/>
    </source>
</evidence>
<proteinExistence type="predicted"/>
<dbReference type="AlphaFoldDB" id="A0AA37HI27"/>
<dbReference type="InterPro" id="IPR001670">
    <property type="entry name" value="ADH_Fe/GldA"/>
</dbReference>
<keyword evidence="2" id="KW-0560">Oxidoreductase</keyword>
<reference evidence="12" key="1">
    <citation type="journal article" date="2016" name="Front. Microbiol.">
        <title>Genome Sequence of the Piezophilic, Mesophilic Sulfate-Reducing Bacterium Desulfovibrio indicus J2T.</title>
        <authorList>
            <person name="Cao J."/>
            <person name="Maignien L."/>
            <person name="Shao Z."/>
            <person name="Alain K."/>
            <person name="Jebbar M."/>
        </authorList>
    </citation>
    <scope>NUCLEOTIDE SEQUENCE</scope>
    <source>
        <strain evidence="12">JCM 32048</strain>
    </source>
</reference>
<name>A0AA37HI27_9HYPH</name>
<dbReference type="GO" id="GO:0046872">
    <property type="term" value="F:metal ion binding"/>
    <property type="evidence" value="ECO:0007669"/>
    <property type="project" value="UniProtKB-KW"/>
</dbReference>
<keyword evidence="3 10" id="KW-0520">NAD</keyword>
<dbReference type="GO" id="GO:0008888">
    <property type="term" value="F:glycerol dehydrogenase (NAD+) activity"/>
    <property type="evidence" value="ECO:0007669"/>
    <property type="project" value="UniProtKB-EC"/>
</dbReference>